<sequence>MKYFAYLATMILLISIAALFYLQRPDGETWLNSEDIGSTSNNIKEQMVALSSGALDHAVDAVVKTSNQVVEKISGDSTEKATTIYKWQDKSGQWHYSDQPNPDGKSERLVLDPKDITVIAAEDTSILKGSAKAGNLTLPKSSNSVYDPVVIKKLFDDAEQIKTKLEQRTQALESNN</sequence>
<evidence type="ECO:0000259" key="2">
    <source>
        <dbReference type="Pfam" id="PF13511"/>
    </source>
</evidence>
<evidence type="ECO:0000256" key="1">
    <source>
        <dbReference type="SAM" id="Phobius"/>
    </source>
</evidence>
<evidence type="ECO:0000313" key="3">
    <source>
        <dbReference type="EMBL" id="MEM5550571.1"/>
    </source>
</evidence>
<keyword evidence="1" id="KW-0472">Membrane</keyword>
<feature type="domain" description="DUF4124" evidence="2">
    <location>
        <begin position="81"/>
        <end position="108"/>
    </location>
</feature>
<dbReference type="InterPro" id="IPR025392">
    <property type="entry name" value="DUF4124"/>
</dbReference>
<keyword evidence="4" id="KW-1185">Reference proteome</keyword>
<dbReference type="Proteomes" id="UP001388366">
    <property type="component" value="Unassembled WGS sequence"/>
</dbReference>
<keyword evidence="1" id="KW-1133">Transmembrane helix</keyword>
<accession>A0ABU9U0L6</accession>
<gene>
    <name evidence="3" type="ORF">WNY63_07500</name>
</gene>
<protein>
    <submittedName>
        <fullName evidence="3">DUF4124 domain-containing protein</fullName>
    </submittedName>
</protein>
<comment type="caution">
    <text evidence="3">The sequence shown here is derived from an EMBL/GenBank/DDBJ whole genome shotgun (WGS) entry which is preliminary data.</text>
</comment>
<dbReference type="Pfam" id="PF13511">
    <property type="entry name" value="DUF4124"/>
    <property type="match status" value="1"/>
</dbReference>
<name>A0ABU9U0L6_9GAMM</name>
<dbReference type="RefSeq" id="WP_342883669.1">
    <property type="nucleotide sequence ID" value="NZ_JBBMQU010000010.1"/>
</dbReference>
<evidence type="ECO:0000313" key="4">
    <source>
        <dbReference type="Proteomes" id="UP001388366"/>
    </source>
</evidence>
<keyword evidence="1" id="KW-0812">Transmembrane</keyword>
<organism evidence="3 4">
    <name type="scientific">Pseudoalteromonas neustonica</name>
    <dbReference type="NCBI Taxonomy" id="1840331"/>
    <lineage>
        <taxon>Bacteria</taxon>
        <taxon>Pseudomonadati</taxon>
        <taxon>Pseudomonadota</taxon>
        <taxon>Gammaproteobacteria</taxon>
        <taxon>Alteromonadales</taxon>
        <taxon>Pseudoalteromonadaceae</taxon>
        <taxon>Pseudoalteromonas</taxon>
    </lineage>
</organism>
<feature type="transmembrane region" description="Helical" evidence="1">
    <location>
        <begin position="6"/>
        <end position="22"/>
    </location>
</feature>
<proteinExistence type="predicted"/>
<dbReference type="EMBL" id="JBBMQU010000010">
    <property type="protein sequence ID" value="MEM5550571.1"/>
    <property type="molecule type" value="Genomic_DNA"/>
</dbReference>
<reference evidence="3 4" key="1">
    <citation type="submission" date="2024-03" db="EMBL/GenBank/DDBJ databases">
        <title>Community enrichment and isolation of bacterial strains for fucoidan degradation.</title>
        <authorList>
            <person name="Sichert A."/>
        </authorList>
    </citation>
    <scope>NUCLEOTIDE SEQUENCE [LARGE SCALE GENOMIC DNA]</scope>
    <source>
        <strain evidence="3 4">AS81</strain>
    </source>
</reference>